<name>A0AAJ6LZI8_9PSED</name>
<keyword evidence="1" id="KW-0732">Signal</keyword>
<evidence type="ECO:0000313" key="5">
    <source>
        <dbReference type="Proteomes" id="UP001258207"/>
    </source>
</evidence>
<sequence>MNITRAMALASLMAVATSPAFAFNLNDAVNAAATLQNGKQGNNAAVAAAPEAAGLLNTLGSTLNITPTQAIGGTGAMLGLAKNQLSTADYAQLSKSVPGIDKLSGNNALGGLSGLSGLLGKSDQKNISALNNALGDVKTTSDMNNAFSALGMNSGMVGQFAPVILQYLGQQGVGGPLLKSLGSVWGTGTGS</sequence>
<dbReference type="InterPro" id="IPR021302">
    <property type="entry name" value="DUF2780_VcgC/VcgE"/>
</dbReference>
<feature type="chain" id="PRO_5042594090" evidence="1">
    <location>
        <begin position="23"/>
        <end position="191"/>
    </location>
</feature>
<evidence type="ECO:0000313" key="3">
    <source>
        <dbReference type="EMBL" id="WNC09531.1"/>
    </source>
</evidence>
<keyword evidence="4" id="KW-1185">Reference proteome</keyword>
<proteinExistence type="predicted"/>
<evidence type="ECO:0000313" key="4">
    <source>
        <dbReference type="Proteomes" id="UP000620025"/>
    </source>
</evidence>
<dbReference type="Pfam" id="PF11075">
    <property type="entry name" value="DUF2780"/>
    <property type="match status" value="1"/>
</dbReference>
<reference evidence="2 4" key="1">
    <citation type="journal article" date="2020" name="FEMS Microbiol. Ecol.">
        <title>Temporal dynamics of bacterial communities during seed development and maturation.</title>
        <authorList>
            <person name="Chesneau G."/>
            <person name="Torres-Cortes G."/>
            <person name="Briand M."/>
            <person name="Darrasse A."/>
            <person name="Preveaux A."/>
            <person name="Marais C."/>
            <person name="Jacques M.A."/>
            <person name="Shade A."/>
            <person name="Barret M."/>
        </authorList>
    </citation>
    <scope>NUCLEOTIDE SEQUENCE [LARGE SCALE GENOMIC DNA]</scope>
    <source>
        <strain evidence="2 4">CFBP13599</strain>
    </source>
</reference>
<reference evidence="3" key="2">
    <citation type="submission" date="2023-09" db="EMBL/GenBank/DDBJ databases">
        <title>First report of Pseudomonas coleopterorum DJ13 causing leaf spot on Rhododendron pulchrum Sweet in China.</title>
        <authorList>
            <person name="Zhang Y."/>
        </authorList>
    </citation>
    <scope>NUCLEOTIDE SEQUENCE</scope>
    <source>
        <strain evidence="3">DJ13</strain>
    </source>
</reference>
<dbReference type="EMBL" id="CP134081">
    <property type="protein sequence ID" value="WNC09531.1"/>
    <property type="molecule type" value="Genomic_DNA"/>
</dbReference>
<feature type="signal peptide" evidence="1">
    <location>
        <begin position="1"/>
        <end position="22"/>
    </location>
</feature>
<dbReference type="EMBL" id="JACYWZ010000005">
    <property type="protein sequence ID" value="MBD8770500.1"/>
    <property type="molecule type" value="Genomic_DNA"/>
</dbReference>
<gene>
    <name evidence="2" type="ORF">IFT38_13210</name>
    <name evidence="3" type="ORF">RI108_20110</name>
</gene>
<protein>
    <submittedName>
        <fullName evidence="3">DUF2780 domain-containing protein</fullName>
    </submittedName>
</protein>
<evidence type="ECO:0000313" key="2">
    <source>
        <dbReference type="EMBL" id="MBD8770500.1"/>
    </source>
</evidence>
<evidence type="ECO:0000256" key="1">
    <source>
        <dbReference type="SAM" id="SignalP"/>
    </source>
</evidence>
<dbReference type="AlphaFoldDB" id="A0AAJ6LZI8"/>
<organism evidence="3 5">
    <name type="scientific">Pseudomonas coleopterorum</name>
    <dbReference type="NCBI Taxonomy" id="1605838"/>
    <lineage>
        <taxon>Bacteria</taxon>
        <taxon>Pseudomonadati</taxon>
        <taxon>Pseudomonadota</taxon>
        <taxon>Gammaproteobacteria</taxon>
        <taxon>Pseudomonadales</taxon>
        <taxon>Pseudomonadaceae</taxon>
        <taxon>Pseudomonas</taxon>
    </lineage>
</organism>
<dbReference type="Proteomes" id="UP000620025">
    <property type="component" value="Unassembled WGS sequence"/>
</dbReference>
<dbReference type="RefSeq" id="WP_056844420.1">
    <property type="nucleotide sequence ID" value="NZ_CP134081.1"/>
</dbReference>
<accession>A0AAJ6LZI8</accession>
<dbReference type="Proteomes" id="UP001258207">
    <property type="component" value="Chromosome"/>
</dbReference>